<dbReference type="InterPro" id="IPR002125">
    <property type="entry name" value="CMP_dCMP_dom"/>
</dbReference>
<keyword evidence="9 12" id="KW-0521">NADP</keyword>
<dbReference type="Pfam" id="PF00383">
    <property type="entry name" value="dCMP_cyt_deam_1"/>
    <property type="match status" value="1"/>
</dbReference>
<dbReference type="SUPFAM" id="SSF53597">
    <property type="entry name" value="Dihydrofolate reductase-like"/>
    <property type="match status" value="1"/>
</dbReference>
<evidence type="ECO:0000313" key="17">
    <source>
        <dbReference type="EMBL" id="ASM77798.1"/>
    </source>
</evidence>
<dbReference type="InterPro" id="IPR016192">
    <property type="entry name" value="APOBEC/CMP_deaminase_Zn-bd"/>
</dbReference>
<feature type="binding site" evidence="14">
    <location>
        <position position="218"/>
    </location>
    <ligand>
        <name>NADP(+)</name>
        <dbReference type="ChEBI" id="CHEBI:58349"/>
    </ligand>
</feature>
<dbReference type="UniPathway" id="UPA00275">
    <property type="reaction ID" value="UER00401"/>
</dbReference>
<keyword evidence="12" id="KW-0378">Hydrolase</keyword>
<feature type="domain" description="CMP/dCMP-type deaminase" evidence="16">
    <location>
        <begin position="12"/>
        <end position="139"/>
    </location>
</feature>
<evidence type="ECO:0000256" key="2">
    <source>
        <dbReference type="ARBA" id="ARBA00004882"/>
    </source>
</evidence>
<comment type="function">
    <text evidence="1 12">Converts 2,5-diamino-6-(ribosylamino)-4(3h)-pyrimidinone 5'-phosphate into 5-amino-6-(ribosylamino)-2,4(1h,3h)-pyrimidinedione 5'-phosphate.</text>
</comment>
<dbReference type="GO" id="GO:0009231">
    <property type="term" value="P:riboflavin biosynthetic process"/>
    <property type="evidence" value="ECO:0007669"/>
    <property type="project" value="UniProtKB-UniPathway"/>
</dbReference>
<dbReference type="PANTHER" id="PTHR38011:SF7">
    <property type="entry name" value="2,5-DIAMINO-6-RIBOSYLAMINO-4(3H)-PYRIMIDINONE 5'-PHOSPHATE REDUCTASE"/>
    <property type="match status" value="1"/>
</dbReference>
<dbReference type="EMBL" id="CP022423">
    <property type="protein sequence ID" value="ASM77798.1"/>
    <property type="molecule type" value="Genomic_DNA"/>
</dbReference>
<comment type="similarity">
    <text evidence="4 12">In the N-terminal section; belongs to the cytidine and deoxycytidylate deaminase family.</text>
</comment>
<dbReference type="Gene3D" id="3.40.140.10">
    <property type="entry name" value="Cytidine Deaminase, domain 2"/>
    <property type="match status" value="1"/>
</dbReference>
<dbReference type="EC" id="3.5.4.26" evidence="12"/>
<feature type="binding site" evidence="14">
    <location>
        <position position="172"/>
    </location>
    <ligand>
        <name>NADP(+)</name>
        <dbReference type="ChEBI" id="CHEBI:58349"/>
    </ligand>
</feature>
<feature type="binding site" evidence="15">
    <location>
        <position position="91"/>
    </location>
    <ligand>
        <name>Zn(2+)</name>
        <dbReference type="ChEBI" id="CHEBI:29105"/>
        <note>catalytic</note>
    </ligand>
</feature>
<keyword evidence="7 12" id="KW-0479">Metal-binding</keyword>
<feature type="binding site" evidence="14">
    <location>
        <begin position="313"/>
        <end position="319"/>
    </location>
    <ligand>
        <name>NADP(+)</name>
        <dbReference type="ChEBI" id="CHEBI:58349"/>
    </ligand>
</feature>
<feature type="binding site" evidence="15">
    <location>
        <position position="63"/>
    </location>
    <ligand>
        <name>Zn(2+)</name>
        <dbReference type="ChEBI" id="CHEBI:29105"/>
        <note>catalytic</note>
    </ligand>
</feature>
<evidence type="ECO:0000256" key="5">
    <source>
        <dbReference type="ARBA" id="ARBA00007417"/>
    </source>
</evidence>
<protein>
    <recommendedName>
        <fullName evidence="12">Riboflavin biosynthesis protein RibD</fullName>
    </recommendedName>
    <domain>
        <recommendedName>
            <fullName evidence="12">Diaminohydroxyphosphoribosylaminopyrimidine deaminase</fullName>
            <shortName evidence="12">DRAP deaminase</shortName>
            <ecNumber evidence="12">3.5.4.26</ecNumber>
        </recommendedName>
        <alternativeName>
            <fullName evidence="12">Riboflavin-specific deaminase</fullName>
        </alternativeName>
    </domain>
    <domain>
        <recommendedName>
            <fullName evidence="12">5-amino-6-(5-phosphoribosylamino)uracil reductase</fullName>
            <ecNumber evidence="12">1.1.1.193</ecNumber>
        </recommendedName>
        <alternativeName>
            <fullName evidence="12">HTP reductase</fullName>
        </alternativeName>
    </domain>
</protein>
<dbReference type="EC" id="1.1.1.193" evidence="12"/>
<dbReference type="GO" id="GO:0008270">
    <property type="term" value="F:zinc ion binding"/>
    <property type="evidence" value="ECO:0007669"/>
    <property type="project" value="InterPro"/>
</dbReference>
<name>A0A221KFJ5_VITFI</name>
<dbReference type="Proteomes" id="UP000199729">
    <property type="component" value="Chromosome"/>
</dbReference>
<evidence type="ECO:0000256" key="10">
    <source>
        <dbReference type="ARBA" id="ARBA00023002"/>
    </source>
</evidence>
<evidence type="ECO:0000256" key="6">
    <source>
        <dbReference type="ARBA" id="ARBA00022619"/>
    </source>
</evidence>
<dbReference type="InterPro" id="IPR016193">
    <property type="entry name" value="Cytidine_deaminase-like"/>
</dbReference>
<dbReference type="InterPro" id="IPR011549">
    <property type="entry name" value="RibD_C"/>
</dbReference>
<feature type="binding site" evidence="14">
    <location>
        <position position="188"/>
    </location>
    <ligand>
        <name>NADP(+)</name>
        <dbReference type="ChEBI" id="CHEBI:58349"/>
    </ligand>
</feature>
<dbReference type="InterPro" id="IPR024072">
    <property type="entry name" value="DHFR-like_dom_sf"/>
</dbReference>
<evidence type="ECO:0000259" key="16">
    <source>
        <dbReference type="PROSITE" id="PS51747"/>
    </source>
</evidence>
<evidence type="ECO:0000256" key="8">
    <source>
        <dbReference type="ARBA" id="ARBA00022833"/>
    </source>
</evidence>
<evidence type="ECO:0000256" key="7">
    <source>
        <dbReference type="ARBA" id="ARBA00022723"/>
    </source>
</evidence>
<keyword evidence="11" id="KW-0511">Multifunctional enzyme</keyword>
<dbReference type="PROSITE" id="PS00903">
    <property type="entry name" value="CYT_DCMP_DEAMINASES_1"/>
    <property type="match status" value="1"/>
</dbReference>
<dbReference type="OrthoDB" id="9800865at2"/>
<dbReference type="PIRSF" id="PIRSF006769">
    <property type="entry name" value="RibD"/>
    <property type="match status" value="1"/>
</dbReference>
<evidence type="ECO:0000256" key="3">
    <source>
        <dbReference type="ARBA" id="ARBA00004910"/>
    </source>
</evidence>
<keyword evidence="18" id="KW-1185">Reference proteome</keyword>
<comment type="cofactor">
    <cofactor evidence="12 15">
        <name>Zn(2+)</name>
        <dbReference type="ChEBI" id="CHEBI:29105"/>
    </cofactor>
    <text evidence="12 15">Binds 1 zinc ion.</text>
</comment>
<evidence type="ECO:0000256" key="15">
    <source>
        <dbReference type="PIRSR" id="PIRSR006769-3"/>
    </source>
</evidence>
<dbReference type="InterPro" id="IPR050765">
    <property type="entry name" value="Riboflavin_Biosynth_HTPR"/>
</dbReference>
<accession>A0A221KFJ5</accession>
<dbReference type="SUPFAM" id="SSF53927">
    <property type="entry name" value="Cytidine deaminase-like"/>
    <property type="match status" value="1"/>
</dbReference>
<feature type="binding site" evidence="14">
    <location>
        <position position="186"/>
    </location>
    <ligand>
        <name>substrate</name>
    </ligand>
</feature>
<feature type="active site" description="Proton donor" evidence="13">
    <location>
        <position position="65"/>
    </location>
</feature>
<evidence type="ECO:0000256" key="14">
    <source>
        <dbReference type="PIRSR" id="PIRSR006769-2"/>
    </source>
</evidence>
<comment type="similarity">
    <text evidence="5 12">In the C-terminal section; belongs to the HTP reductase family.</text>
</comment>
<dbReference type="RefSeq" id="WP_089416832.1">
    <property type="nucleotide sequence ID" value="NZ_CP022423.1"/>
</dbReference>
<proteinExistence type="inferred from homology"/>
<dbReference type="Pfam" id="PF01872">
    <property type="entry name" value="RibD_C"/>
    <property type="match status" value="1"/>
</dbReference>
<evidence type="ECO:0000256" key="11">
    <source>
        <dbReference type="ARBA" id="ARBA00023268"/>
    </source>
</evidence>
<evidence type="ECO:0000256" key="4">
    <source>
        <dbReference type="ARBA" id="ARBA00005259"/>
    </source>
</evidence>
<reference evidence="17 18" key="1">
    <citation type="submission" date="2017-07" db="EMBL/GenBank/DDBJ databases">
        <title>Complete Genome Sequence of the cosmetic ferment Vitreoscilla filiformis (ATCC15551).</title>
        <authorList>
            <person name="Contreras S."/>
            <person name="Sagory-Zalkind P."/>
            <person name="Blanquart H."/>
            <person name="Iltis A."/>
            <person name="Morand S.C."/>
        </authorList>
    </citation>
    <scope>NUCLEOTIDE SEQUENCE [LARGE SCALE GENOMIC DNA]</scope>
    <source>
        <strain evidence="17 18">ATCC 15551</strain>
    </source>
</reference>
<dbReference type="NCBIfam" id="TIGR00227">
    <property type="entry name" value="ribD_Cterm"/>
    <property type="match status" value="1"/>
</dbReference>
<feature type="binding site" evidence="14">
    <location>
        <position position="214"/>
    </location>
    <ligand>
        <name>NADP(+)</name>
        <dbReference type="ChEBI" id="CHEBI:58349"/>
    </ligand>
</feature>
<dbReference type="PANTHER" id="PTHR38011">
    <property type="entry name" value="DIHYDROFOLATE REDUCTASE FAMILY PROTEIN (AFU_ORTHOLOGUE AFUA_8G06820)"/>
    <property type="match status" value="1"/>
</dbReference>
<feature type="binding site" evidence="14">
    <location>
        <position position="202"/>
    </location>
    <ligand>
        <name>substrate</name>
    </ligand>
</feature>
<feature type="binding site" evidence="14">
    <location>
        <position position="225"/>
    </location>
    <ligand>
        <name>substrate</name>
    </ligand>
</feature>
<comment type="pathway">
    <text evidence="3 12">Cofactor biosynthesis; riboflavin biosynthesis; 5-amino-6-(D-ribitylamino)uracil from GTP: step 3/4.</text>
</comment>
<feature type="binding site" evidence="14">
    <location>
        <position position="311"/>
    </location>
    <ligand>
        <name>substrate</name>
    </ligand>
</feature>
<sequence length="384" mass="40703">MSDLTSPFPTLPAPADPMAAALALAEHAVGVSEPNPRVGCVITSADGRWLLGQGHTQAVGSAHAEIMALRDAQARGHDVRGATAWVTLEPCAHHGRTPPCCDALVAAGMARVVAAVGDPNPLVNGQGMARLRAAGVSADWGPPTHALAATELNIGFFSRMQRQRPWVRLKMAGSLDGRTALANGVSQWITSPEARADGHAWRRRAGAVLTGIQTALADDPMLDVRHVPTQVQPVRVVLDSHLRLPPTARLLQSGSPVWLYTAVPANDARIASWQARSVRVRSVPDAATGRVDLHAVLADLTTQSINELHIEAGATLNGAWLAAGMVDEIVLYLAPMLLGQGAGLAHLGPWADLTPALRWQWQQIERIGPDLRLTARSAPPALVR</sequence>
<dbReference type="AlphaFoldDB" id="A0A221KFJ5"/>
<keyword evidence="8 12" id="KW-0862">Zinc</keyword>
<organism evidence="17 18">
    <name type="scientific">Vitreoscilla filiformis</name>
    <dbReference type="NCBI Taxonomy" id="63"/>
    <lineage>
        <taxon>Bacteria</taxon>
        <taxon>Pseudomonadati</taxon>
        <taxon>Pseudomonadota</taxon>
        <taxon>Betaproteobacteria</taxon>
        <taxon>Neisseriales</taxon>
        <taxon>Neisseriaceae</taxon>
        <taxon>Vitreoscilla</taxon>
    </lineage>
</organism>
<keyword evidence="6 12" id="KW-0686">Riboflavin biosynthesis</keyword>
<feature type="binding site" evidence="15">
    <location>
        <position position="100"/>
    </location>
    <ligand>
        <name>Zn(2+)</name>
        <dbReference type="ChEBI" id="CHEBI:29105"/>
        <note>catalytic</note>
    </ligand>
</feature>
<evidence type="ECO:0000256" key="9">
    <source>
        <dbReference type="ARBA" id="ARBA00022857"/>
    </source>
</evidence>
<dbReference type="InterPro" id="IPR004794">
    <property type="entry name" value="Eubact_RibD"/>
</dbReference>
<evidence type="ECO:0000313" key="18">
    <source>
        <dbReference type="Proteomes" id="UP000199729"/>
    </source>
</evidence>
<dbReference type="PROSITE" id="PS51747">
    <property type="entry name" value="CYT_DCMP_DEAMINASES_2"/>
    <property type="match status" value="1"/>
</dbReference>
<dbReference type="GO" id="GO:0008835">
    <property type="term" value="F:diaminohydroxyphosphoribosylaminopyrimidine deaminase activity"/>
    <property type="evidence" value="ECO:0007669"/>
    <property type="project" value="UniProtKB-EC"/>
</dbReference>
<keyword evidence="10 12" id="KW-0560">Oxidoreductase</keyword>
<dbReference type="NCBIfam" id="TIGR00326">
    <property type="entry name" value="eubact_ribD"/>
    <property type="match status" value="1"/>
</dbReference>
<dbReference type="CDD" id="cd01284">
    <property type="entry name" value="Riboflavin_deaminase-reductase"/>
    <property type="match status" value="1"/>
</dbReference>
<feature type="binding site" evidence="14">
    <location>
        <position position="222"/>
    </location>
    <ligand>
        <name>substrate</name>
    </ligand>
</feature>
<feature type="binding site" evidence="14">
    <location>
        <position position="240"/>
    </location>
    <ligand>
        <name>NADP(+)</name>
        <dbReference type="ChEBI" id="CHEBI:58349"/>
    </ligand>
</feature>
<dbReference type="GO" id="GO:0008703">
    <property type="term" value="F:5-amino-6-(5-phosphoribosylamino)uracil reductase activity"/>
    <property type="evidence" value="ECO:0007669"/>
    <property type="project" value="UniProtKB-EC"/>
</dbReference>
<dbReference type="Gene3D" id="3.40.430.10">
    <property type="entry name" value="Dihydrofolate Reductase, subunit A"/>
    <property type="match status" value="1"/>
</dbReference>
<evidence type="ECO:0000256" key="12">
    <source>
        <dbReference type="PIRNR" id="PIRNR006769"/>
    </source>
</evidence>
<dbReference type="GO" id="GO:0050661">
    <property type="term" value="F:NADP binding"/>
    <property type="evidence" value="ECO:0007669"/>
    <property type="project" value="InterPro"/>
</dbReference>
<comment type="pathway">
    <text evidence="2 12">Cofactor biosynthesis; riboflavin biosynthesis; 5-amino-6-(D-ribitylamino)uracil from GTP: step 2/4.</text>
</comment>
<dbReference type="InterPro" id="IPR002734">
    <property type="entry name" value="RibDG_C"/>
</dbReference>
<comment type="catalytic activity">
    <reaction evidence="12">
        <text>2,5-diamino-6-hydroxy-4-(5-phosphoribosylamino)-pyrimidine + H2O + H(+) = 5-amino-6-(5-phospho-D-ribosylamino)uracil + NH4(+)</text>
        <dbReference type="Rhea" id="RHEA:21868"/>
        <dbReference type="ChEBI" id="CHEBI:15377"/>
        <dbReference type="ChEBI" id="CHEBI:15378"/>
        <dbReference type="ChEBI" id="CHEBI:28938"/>
        <dbReference type="ChEBI" id="CHEBI:58453"/>
        <dbReference type="ChEBI" id="CHEBI:58614"/>
        <dbReference type="EC" id="3.5.4.26"/>
    </reaction>
</comment>
<comment type="catalytic activity">
    <reaction evidence="12">
        <text>5-amino-6-(5-phospho-D-ribitylamino)uracil + NADP(+) = 5-amino-6-(5-phospho-D-ribosylamino)uracil + NADPH + H(+)</text>
        <dbReference type="Rhea" id="RHEA:17845"/>
        <dbReference type="ChEBI" id="CHEBI:15378"/>
        <dbReference type="ChEBI" id="CHEBI:57783"/>
        <dbReference type="ChEBI" id="CHEBI:58349"/>
        <dbReference type="ChEBI" id="CHEBI:58421"/>
        <dbReference type="ChEBI" id="CHEBI:58453"/>
        <dbReference type="EC" id="1.1.1.193"/>
    </reaction>
</comment>
<evidence type="ECO:0000256" key="13">
    <source>
        <dbReference type="PIRSR" id="PIRSR006769-1"/>
    </source>
</evidence>
<dbReference type="KEGG" id="vff:VITFI_CDS2020"/>
<evidence type="ECO:0000256" key="1">
    <source>
        <dbReference type="ARBA" id="ARBA00002151"/>
    </source>
</evidence>
<gene>
    <name evidence="17" type="ORF">VITFI_CDS2020</name>
</gene>